<sequence>MAEMTPDAIRELGDGLSRARELCQEAQYDKGMQLYETTLSRLRQFVRKMSKMSERQPWLQMQIELENELNLIADYVELMQAFKAPPGAVKRNLNARKDHHYRSPGPVDEPVSGGVAAKAGGGAASPHWEIYTPGARNQGGDDRDPDVWAPPSPDQRVSKANPRAAAVNNRPDNRPSGRRTPSDDQRKAPRAALGKNNAAGNQNGAKPTSGAKKEKEKAPAKPLSPGEKKKYSELAREEGWVDLELIEMIERDIVDTAPKITFENIAGLEHTKQLLQEAVMLPQIAPHLFKDGRLKPCSGVLMFGPPGTGKTLLAKAVANVCNTTFFNVSASTLASKYRGESEKMVRILFDMARYYSPAIIFMDEIDAIAGARGGAQEHESSRRVKTELLVQMNGVASGDPADPSNRVMVLAATNLPWELDEAMRRRLTKRVLDIPLPGPEGRRQLFKLNLERVDVASDIDFDNLVDETEGYSGDDICGLCETAKMMPVKRLYTPEVLKELHRKKQEGASEEELKAHEKNALVVTWQDFKTALENVSKSVGQDQLERFAKWEEEFGSK</sequence>
<dbReference type="InterPro" id="IPR003959">
    <property type="entry name" value="ATPase_AAA_core"/>
</dbReference>
<name>A0AAD5LZF6_PYTIN</name>
<comment type="catalytic activity">
    <reaction evidence="7">
        <text>n ATP + n H2O + a microtubule = n ADP + n phosphate + (n+1) alpha/beta tubulin heterodimers.</text>
        <dbReference type="EC" id="5.6.1.1"/>
    </reaction>
</comment>
<comment type="caution">
    <text evidence="10">The sequence shown here is derived from an EMBL/GenBank/DDBJ whole genome shotgun (WGS) entry which is preliminary data.</text>
</comment>
<keyword evidence="3 7" id="KW-0547">Nucleotide-binding</keyword>
<dbReference type="FunFam" id="3.40.50.300:FF:000159">
    <property type="entry name" value="Katanin p60 ATPase-containing subunit A1"/>
    <property type="match status" value="1"/>
</dbReference>
<dbReference type="PANTHER" id="PTHR23074:SF19">
    <property type="entry name" value="KATANIN P60 ATPASE-CONTAINING SUBUNIT A1"/>
    <property type="match status" value="1"/>
</dbReference>
<dbReference type="Gene3D" id="1.10.8.60">
    <property type="match status" value="1"/>
</dbReference>
<dbReference type="InterPro" id="IPR048611">
    <property type="entry name" value="KATNA1_MIT"/>
</dbReference>
<dbReference type="GO" id="GO:0008017">
    <property type="term" value="F:microtubule binding"/>
    <property type="evidence" value="ECO:0007669"/>
    <property type="project" value="UniProtKB-UniRule"/>
</dbReference>
<gene>
    <name evidence="7" type="primary">KATNA1</name>
    <name evidence="10" type="ORF">P43SY_000174</name>
</gene>
<evidence type="ECO:0000313" key="11">
    <source>
        <dbReference type="Proteomes" id="UP001209570"/>
    </source>
</evidence>
<evidence type="ECO:0000256" key="5">
    <source>
        <dbReference type="ARBA" id="ARBA00023212"/>
    </source>
</evidence>
<evidence type="ECO:0000256" key="6">
    <source>
        <dbReference type="ARBA" id="ARBA00023235"/>
    </source>
</evidence>
<feature type="compositionally biased region" description="Basic and acidic residues" evidence="8">
    <location>
        <begin position="171"/>
        <end position="187"/>
    </location>
</feature>
<keyword evidence="11" id="KW-1185">Reference proteome</keyword>
<comment type="similarity">
    <text evidence="7">Belongs to the AAA ATPase family. Katanin p60 subunit A1 subfamily.</text>
</comment>
<dbReference type="Pfam" id="PF17862">
    <property type="entry name" value="AAA_lid_3"/>
    <property type="match status" value="1"/>
</dbReference>
<evidence type="ECO:0000256" key="4">
    <source>
        <dbReference type="ARBA" id="ARBA00022840"/>
    </source>
</evidence>
<dbReference type="Gene3D" id="1.20.58.80">
    <property type="entry name" value="Phosphotransferase system, lactose/cellobiose-type IIA subunit"/>
    <property type="match status" value="1"/>
</dbReference>
<dbReference type="InterPro" id="IPR027417">
    <property type="entry name" value="P-loop_NTPase"/>
</dbReference>
<dbReference type="GO" id="GO:0008568">
    <property type="term" value="F:microtubule severing ATPase activity"/>
    <property type="evidence" value="ECO:0007669"/>
    <property type="project" value="UniProtKB-EC"/>
</dbReference>
<evidence type="ECO:0000256" key="3">
    <source>
        <dbReference type="ARBA" id="ARBA00022741"/>
    </source>
</evidence>
<feature type="compositionally biased region" description="Low complexity" evidence="8">
    <location>
        <begin position="191"/>
        <end position="205"/>
    </location>
</feature>
<feature type="compositionally biased region" description="Low complexity" evidence="8">
    <location>
        <begin position="160"/>
        <end position="170"/>
    </location>
</feature>
<reference evidence="10" key="1">
    <citation type="submission" date="2021-12" db="EMBL/GenBank/DDBJ databases">
        <title>Prjna785345.</title>
        <authorList>
            <person name="Rujirawat T."/>
            <person name="Krajaejun T."/>
        </authorList>
    </citation>
    <scope>NUCLEOTIDE SEQUENCE</scope>
    <source>
        <strain evidence="10">Pi057C3</strain>
    </source>
</reference>
<dbReference type="Pfam" id="PF09336">
    <property type="entry name" value="Vps4_C"/>
    <property type="match status" value="1"/>
</dbReference>
<dbReference type="GO" id="GO:0005874">
    <property type="term" value="C:microtubule"/>
    <property type="evidence" value="ECO:0007669"/>
    <property type="project" value="UniProtKB-KW"/>
</dbReference>
<dbReference type="InterPro" id="IPR050304">
    <property type="entry name" value="MT-severing_AAA_ATPase"/>
</dbReference>
<protein>
    <recommendedName>
        <fullName evidence="7">Katanin p60 ATPase-containing subunit A1</fullName>
        <shortName evidence="7">Katanin p60 subunit A1</shortName>
        <ecNumber evidence="7">5.6.1.1</ecNumber>
    </recommendedName>
    <alternativeName>
        <fullName evidence="7">p60 katanin</fullName>
    </alternativeName>
</protein>
<dbReference type="SUPFAM" id="SSF52540">
    <property type="entry name" value="P-loop containing nucleoside triphosphate hydrolases"/>
    <property type="match status" value="1"/>
</dbReference>
<accession>A0AAD5LZF6</accession>
<dbReference type="GO" id="GO:0051013">
    <property type="term" value="P:microtubule severing"/>
    <property type="evidence" value="ECO:0007669"/>
    <property type="project" value="UniProtKB-UniRule"/>
</dbReference>
<evidence type="ECO:0000313" key="10">
    <source>
        <dbReference type="EMBL" id="KAJ0397650.1"/>
    </source>
</evidence>
<dbReference type="GO" id="GO:0016887">
    <property type="term" value="F:ATP hydrolysis activity"/>
    <property type="evidence" value="ECO:0007669"/>
    <property type="project" value="InterPro"/>
</dbReference>
<keyword evidence="5 7" id="KW-0206">Cytoskeleton</keyword>
<dbReference type="SMART" id="SM00382">
    <property type="entry name" value="AAA"/>
    <property type="match status" value="1"/>
</dbReference>
<dbReference type="EC" id="5.6.1.1" evidence="7"/>
<dbReference type="InterPro" id="IPR003593">
    <property type="entry name" value="AAA+_ATPase"/>
</dbReference>
<feature type="binding site" evidence="7">
    <location>
        <begin position="304"/>
        <end position="311"/>
    </location>
    <ligand>
        <name>ATP</name>
        <dbReference type="ChEBI" id="CHEBI:30616"/>
    </ligand>
</feature>
<feature type="domain" description="AAA+ ATPase" evidence="9">
    <location>
        <begin position="296"/>
        <end position="438"/>
    </location>
</feature>
<dbReference type="CDD" id="cd21748">
    <property type="entry name" value="Kp60-NTD"/>
    <property type="match status" value="1"/>
</dbReference>
<dbReference type="PANTHER" id="PTHR23074">
    <property type="entry name" value="AAA DOMAIN-CONTAINING"/>
    <property type="match status" value="1"/>
</dbReference>
<keyword evidence="1 7" id="KW-0963">Cytoplasm</keyword>
<evidence type="ECO:0000256" key="2">
    <source>
        <dbReference type="ARBA" id="ARBA00022701"/>
    </source>
</evidence>
<dbReference type="HAMAP" id="MF_03023">
    <property type="entry name" value="Katanin_p60_A1"/>
    <property type="match status" value="1"/>
</dbReference>
<organism evidence="10 11">
    <name type="scientific">Pythium insidiosum</name>
    <name type="common">Pythiosis disease agent</name>
    <dbReference type="NCBI Taxonomy" id="114742"/>
    <lineage>
        <taxon>Eukaryota</taxon>
        <taxon>Sar</taxon>
        <taxon>Stramenopiles</taxon>
        <taxon>Oomycota</taxon>
        <taxon>Peronosporomycetes</taxon>
        <taxon>Pythiales</taxon>
        <taxon>Pythiaceae</taxon>
        <taxon>Pythium</taxon>
    </lineage>
</organism>
<dbReference type="EMBL" id="JAKCXM010000243">
    <property type="protein sequence ID" value="KAJ0397650.1"/>
    <property type="molecule type" value="Genomic_DNA"/>
</dbReference>
<dbReference type="Pfam" id="PF00004">
    <property type="entry name" value="AAA"/>
    <property type="match status" value="1"/>
</dbReference>
<evidence type="ECO:0000256" key="8">
    <source>
        <dbReference type="SAM" id="MobiDB-lite"/>
    </source>
</evidence>
<dbReference type="InterPro" id="IPR041569">
    <property type="entry name" value="AAA_lid_3"/>
</dbReference>
<dbReference type="GO" id="GO:0005737">
    <property type="term" value="C:cytoplasm"/>
    <property type="evidence" value="ECO:0007669"/>
    <property type="project" value="UniProtKB-UniRule"/>
</dbReference>
<keyword evidence="6 7" id="KW-0413">Isomerase</keyword>
<keyword evidence="2 7" id="KW-0493">Microtubule</keyword>
<dbReference type="AlphaFoldDB" id="A0AAD5LZF6"/>
<comment type="function">
    <text evidence="7">Severs microtubules in an ATP-dependent manner. Microtubule severing may promote rapid reorganization of cellular microtubule arrays.</text>
</comment>
<dbReference type="GO" id="GO:0005524">
    <property type="term" value="F:ATP binding"/>
    <property type="evidence" value="ECO:0007669"/>
    <property type="project" value="UniProtKB-KW"/>
</dbReference>
<evidence type="ECO:0000256" key="1">
    <source>
        <dbReference type="ARBA" id="ARBA00022490"/>
    </source>
</evidence>
<dbReference type="Gene3D" id="3.40.50.300">
    <property type="entry name" value="P-loop containing nucleotide triphosphate hydrolases"/>
    <property type="match status" value="1"/>
</dbReference>
<dbReference type="InterPro" id="IPR015415">
    <property type="entry name" value="Spast_Vps4_C"/>
</dbReference>
<proteinExistence type="inferred from homology"/>
<dbReference type="InterPro" id="IPR028596">
    <property type="entry name" value="KATNA1"/>
</dbReference>
<comment type="subcellular location">
    <subcellularLocation>
        <location evidence="7">Cytoplasm</location>
        <location evidence="7">Cytoskeleton</location>
    </subcellularLocation>
</comment>
<evidence type="ECO:0000259" key="9">
    <source>
        <dbReference type="SMART" id="SM00382"/>
    </source>
</evidence>
<keyword evidence="4 7" id="KW-0067">ATP-binding</keyword>
<evidence type="ECO:0000256" key="7">
    <source>
        <dbReference type="HAMAP-Rule" id="MF_03023"/>
    </source>
</evidence>
<dbReference type="Proteomes" id="UP001209570">
    <property type="component" value="Unassembled WGS sequence"/>
</dbReference>
<feature type="region of interest" description="Disordered" evidence="8">
    <location>
        <begin position="98"/>
        <end position="232"/>
    </location>
</feature>